<evidence type="ECO:0000313" key="2">
    <source>
        <dbReference type="Proteomes" id="UP000234789"/>
    </source>
</evidence>
<sequence>MFHLLILFLSCLRPFGRDASFIIIATAAVRKISPQTDVPGDIFILKQIP</sequence>
<organism evidence="1 2">
    <name type="scientific">Paenibacillus pasadenensis</name>
    <dbReference type="NCBI Taxonomy" id="217090"/>
    <lineage>
        <taxon>Bacteria</taxon>
        <taxon>Bacillati</taxon>
        <taxon>Bacillota</taxon>
        <taxon>Bacilli</taxon>
        <taxon>Bacillales</taxon>
        <taxon>Paenibacillaceae</taxon>
        <taxon>Paenibacillus</taxon>
    </lineage>
</organism>
<comment type="caution">
    <text evidence="1">The sequence shown here is derived from an EMBL/GenBank/DDBJ whole genome shotgun (WGS) entry which is preliminary data.</text>
</comment>
<dbReference type="EMBL" id="NFEZ01000004">
    <property type="protein sequence ID" value="PLT44391.1"/>
    <property type="molecule type" value="Genomic_DNA"/>
</dbReference>
<gene>
    <name evidence="1" type="ORF">B8V81_2822</name>
</gene>
<reference evidence="1 2" key="1">
    <citation type="submission" date="2017-05" db="EMBL/GenBank/DDBJ databases">
        <title>Functional genome analysis of Paenibacillus pasadenensis strain R16: insights on endophytic life style and antifungal activity.</title>
        <authorList>
            <person name="Passera A."/>
            <person name="Marcolungo L."/>
            <person name="Casati P."/>
            <person name="Brasca M."/>
            <person name="Quaglino F."/>
            <person name="Delledonne M."/>
        </authorList>
    </citation>
    <scope>NUCLEOTIDE SEQUENCE [LARGE SCALE GENOMIC DNA]</scope>
    <source>
        <strain evidence="1 2">R16</strain>
    </source>
</reference>
<dbReference type="Proteomes" id="UP000234789">
    <property type="component" value="Unassembled WGS sequence"/>
</dbReference>
<accession>A0A2N5N223</accession>
<dbReference type="AlphaFoldDB" id="A0A2N5N223"/>
<name>A0A2N5N223_9BACL</name>
<evidence type="ECO:0000313" key="1">
    <source>
        <dbReference type="EMBL" id="PLT44391.1"/>
    </source>
</evidence>
<keyword evidence="2" id="KW-1185">Reference proteome</keyword>
<proteinExistence type="predicted"/>
<protein>
    <submittedName>
        <fullName evidence="1">Uncharacterized protein</fullName>
    </submittedName>
</protein>